<proteinExistence type="predicted"/>
<dbReference type="Pfam" id="PF12796">
    <property type="entry name" value="Ank_2"/>
    <property type="match status" value="2"/>
</dbReference>
<accession>A0AAN6SRX3</accession>
<evidence type="ECO:0000256" key="4">
    <source>
        <dbReference type="SAM" id="MobiDB-lite"/>
    </source>
</evidence>
<feature type="domain" description="NACHT" evidence="5">
    <location>
        <begin position="363"/>
        <end position="511"/>
    </location>
</feature>
<dbReference type="PANTHER" id="PTHR24198">
    <property type="entry name" value="ANKYRIN REPEAT AND PROTEIN KINASE DOMAIN-CONTAINING PROTEIN"/>
    <property type="match status" value="1"/>
</dbReference>
<dbReference type="Pfam" id="PF00023">
    <property type="entry name" value="Ank"/>
    <property type="match status" value="1"/>
</dbReference>
<protein>
    <submittedName>
        <fullName evidence="6">Ankyrin repeat-containing domain protein</fullName>
    </submittedName>
</protein>
<reference evidence="7" key="1">
    <citation type="journal article" date="2023" name="Mol. Phylogenet. Evol.">
        <title>Genome-scale phylogeny and comparative genomics of the fungal order Sordariales.</title>
        <authorList>
            <person name="Hensen N."/>
            <person name="Bonometti L."/>
            <person name="Westerberg I."/>
            <person name="Brannstrom I.O."/>
            <person name="Guillou S."/>
            <person name="Cros-Aarteil S."/>
            <person name="Calhoun S."/>
            <person name="Haridas S."/>
            <person name="Kuo A."/>
            <person name="Mondo S."/>
            <person name="Pangilinan J."/>
            <person name="Riley R."/>
            <person name="LaButti K."/>
            <person name="Andreopoulos B."/>
            <person name="Lipzen A."/>
            <person name="Chen C."/>
            <person name="Yan M."/>
            <person name="Daum C."/>
            <person name="Ng V."/>
            <person name="Clum A."/>
            <person name="Steindorff A."/>
            <person name="Ohm R.A."/>
            <person name="Martin F."/>
            <person name="Silar P."/>
            <person name="Natvig D.O."/>
            <person name="Lalanne C."/>
            <person name="Gautier V."/>
            <person name="Ament-Velasquez S.L."/>
            <person name="Kruys A."/>
            <person name="Hutchinson M.I."/>
            <person name="Powell A.J."/>
            <person name="Barry K."/>
            <person name="Miller A.N."/>
            <person name="Grigoriev I.V."/>
            <person name="Debuchy R."/>
            <person name="Gladieux P."/>
            <person name="Hiltunen Thoren M."/>
            <person name="Johannesson H."/>
        </authorList>
    </citation>
    <scope>NUCLEOTIDE SEQUENCE [LARGE SCALE GENOMIC DNA]</scope>
    <source>
        <strain evidence="7">CBS 284.82</strain>
    </source>
</reference>
<dbReference type="SUPFAM" id="SSF52540">
    <property type="entry name" value="P-loop containing nucleoside triphosphate hydrolases"/>
    <property type="match status" value="1"/>
</dbReference>
<evidence type="ECO:0000256" key="1">
    <source>
        <dbReference type="ARBA" id="ARBA00022737"/>
    </source>
</evidence>
<feature type="repeat" description="ANK" evidence="3">
    <location>
        <begin position="1124"/>
        <end position="1156"/>
    </location>
</feature>
<dbReference type="Gene3D" id="1.25.40.20">
    <property type="entry name" value="Ankyrin repeat-containing domain"/>
    <property type="match status" value="4"/>
</dbReference>
<dbReference type="InterPro" id="IPR002110">
    <property type="entry name" value="Ankyrin_rpt"/>
</dbReference>
<dbReference type="InterPro" id="IPR036770">
    <property type="entry name" value="Ankyrin_rpt-contain_sf"/>
</dbReference>
<dbReference type="PROSITE" id="PS50088">
    <property type="entry name" value="ANK_REPEAT"/>
    <property type="match status" value="4"/>
</dbReference>
<comment type="caution">
    <text evidence="6">The sequence shown here is derived from an EMBL/GenBank/DDBJ whole genome shotgun (WGS) entry which is preliminary data.</text>
</comment>
<dbReference type="Pfam" id="PF17100">
    <property type="entry name" value="NACHT_N"/>
    <property type="match status" value="1"/>
</dbReference>
<dbReference type="GO" id="GO:0005737">
    <property type="term" value="C:cytoplasm"/>
    <property type="evidence" value="ECO:0007669"/>
    <property type="project" value="TreeGrafter"/>
</dbReference>
<dbReference type="InterPro" id="IPR031359">
    <property type="entry name" value="NACHT_N"/>
</dbReference>
<evidence type="ECO:0000313" key="7">
    <source>
        <dbReference type="Proteomes" id="UP001303115"/>
    </source>
</evidence>
<evidence type="ECO:0000259" key="5">
    <source>
        <dbReference type="PROSITE" id="PS50837"/>
    </source>
</evidence>
<keyword evidence="1" id="KW-0677">Repeat</keyword>
<evidence type="ECO:0000256" key="2">
    <source>
        <dbReference type="ARBA" id="ARBA00023043"/>
    </source>
</evidence>
<dbReference type="InterPro" id="IPR027417">
    <property type="entry name" value="P-loop_NTPase"/>
</dbReference>
<dbReference type="PROSITE" id="PS50837">
    <property type="entry name" value="NACHT"/>
    <property type="match status" value="1"/>
</dbReference>
<feature type="compositionally biased region" description="Low complexity" evidence="4">
    <location>
        <begin position="23"/>
        <end position="33"/>
    </location>
</feature>
<keyword evidence="7" id="KW-1185">Reference proteome</keyword>
<dbReference type="Pfam" id="PF24883">
    <property type="entry name" value="NPHP3_N"/>
    <property type="match status" value="1"/>
</dbReference>
<evidence type="ECO:0000313" key="6">
    <source>
        <dbReference type="EMBL" id="KAK4040342.1"/>
    </source>
</evidence>
<feature type="region of interest" description="Disordered" evidence="4">
    <location>
        <begin position="1"/>
        <end position="48"/>
    </location>
</feature>
<dbReference type="Gene3D" id="3.40.50.300">
    <property type="entry name" value="P-loop containing nucleotide triphosphate hydrolases"/>
    <property type="match status" value="1"/>
</dbReference>
<dbReference type="SMART" id="SM00248">
    <property type="entry name" value="ANK"/>
    <property type="match status" value="17"/>
</dbReference>
<feature type="repeat" description="ANK" evidence="3">
    <location>
        <begin position="1269"/>
        <end position="1301"/>
    </location>
</feature>
<name>A0AAN6SRX3_9PEZI</name>
<organism evidence="6 7">
    <name type="scientific">Parachaetomium inaequale</name>
    <dbReference type="NCBI Taxonomy" id="2588326"/>
    <lineage>
        <taxon>Eukaryota</taxon>
        <taxon>Fungi</taxon>
        <taxon>Dikarya</taxon>
        <taxon>Ascomycota</taxon>
        <taxon>Pezizomycotina</taxon>
        <taxon>Sordariomycetes</taxon>
        <taxon>Sordariomycetidae</taxon>
        <taxon>Sordariales</taxon>
        <taxon>Chaetomiaceae</taxon>
        <taxon>Parachaetomium</taxon>
    </lineage>
</organism>
<dbReference type="PROSITE" id="PS50297">
    <property type="entry name" value="ANK_REP_REGION"/>
    <property type="match status" value="2"/>
</dbReference>
<feature type="repeat" description="ANK" evidence="3">
    <location>
        <begin position="1302"/>
        <end position="1335"/>
    </location>
</feature>
<dbReference type="EMBL" id="MU854379">
    <property type="protein sequence ID" value="KAK4040342.1"/>
    <property type="molecule type" value="Genomic_DNA"/>
</dbReference>
<dbReference type="InterPro" id="IPR007111">
    <property type="entry name" value="NACHT_NTPase"/>
</dbReference>
<sequence>MGLRKLKEKLGFRGSAKASDGGSAVQQASAVSSNEASKPTPPSSDPPIRELWNIAYEKLREEDDALVLDYEKKLCGDLGAGLGALAGANAMSRREQMAGILHRKMDEINRETWKLRFGKAGEVAVKDLAEPVLGVISRANEYIAGALASNPYASMAWTGVALLLPLLLNPSEQAAALANGLEHISSLVSQSRMWEELYDRRYESQTAAEPGEQPAPASLSHSEYKNALEMLYRQILKFQVTSYCYFASKSAFRLGLDVRESVFAAISAIWRDMKYDEECAAADERHQETMLRWDAIGADVTGLRRAVEDAQRERKRADLLDWLCDIDPSEMYNTARDRHEEGTGDWLIRDNEKFQLWEEQPSSLLWLHGKAGCGKSILISTVIKHLRERHSSDPRTALVYFYFSFSDVKKQNVVGLLASLIKQLCARRPILPQQMENLYEYKERGERPDAKTLELILMAAMGGFSAVHIIIDALDECPALSAGGERKMLLQTIRRIATAAPANLHMLCTSRKELDINGVLSPLLSAAPWGDAIDLTAAEDVLDHDIGLYIDSIFASDDFESWPDHVKSEARELLIERADGMFQYVAQQFNALRDLSSEALIRKALHELPVGLDATYDRLLQSIDPKFQPQLVSLLKWLAFSNKILGLEELADIFVLRPERTVAIDEAERLFNPRDVLKYLSSLVVTQDGWENYRHPVTRVRLAHFSIKEYLTSGRITQGPAARFAFSDADAHLHIAHSCLAYHLQYSATYTDAILYKEEGLQLGPYAALDWPVHLEMVESPPLEVASAAARALKAGSQSLYYTLWMNLKRINWVCGDELANLMLRCPLCFTAGFGFVRLTGMLVSSHEYLTQEDLDAALVCAAKAGRIAAMELLLDRGADIDTGYGKFGSPLQAAALGNQPHAIEFLVRRGANVNPPPSHAGSVLTLTMDRDAVWLHGHHKAPLQCLSILLDSGADINMDGDIGNDNGTPLHAAAQKLGKTREQCHLLIERGADVNTYGGKYGFPLQALCANSPRNLRSNPRVEIELLLDMGADINARGGKYGSALQCACFHRGSYVDGDIDNSSSIIELLLDRGADPNTRGGYYETALQAVCTGNWFRKRQSVCDLVSLLLERGADIHAQGGYYGNTLQASCEDGNLEVAKLLLDRGADPNARGGYYGTALQAACTPFDTMAVVNLLIERGADIHAQGGYYGNALQASCSHDNFEVAKRLLDLGADVNASGGKYGNALQAAAAVFLRLRDSDDEDDDQTDMLGLLLSRGADVNQPGGRYGTALQAAANNRNPGSVRLLLAHGADINAEGGEYGTALQAACEDGRRMEIASLLLERGADVHAQGGRYGSAWHAAAAHRGEEWEPLLQKMLDRGVDINDARGRQHATALGATLEVEEWWEADRARLRFLIDRGADVNIQAGEYGSALQSACSRMIEVGAGAITDTINAVKILLDNCPDMDVNAQGGKFGTALQAAAYCGQVWSAELLLRSGADANLRGGKYGSALNAAVVGGWWNIADVLLAAGATPDCWLRPEPDEKWLARVCEEEGRGAVERYRVFWKKQKEKKGQASE</sequence>
<dbReference type="PANTHER" id="PTHR24198:SF165">
    <property type="entry name" value="ANKYRIN REPEAT-CONTAINING PROTEIN-RELATED"/>
    <property type="match status" value="1"/>
</dbReference>
<feature type="repeat" description="ANK" evidence="3">
    <location>
        <begin position="966"/>
        <end position="1000"/>
    </location>
</feature>
<evidence type="ECO:0000256" key="3">
    <source>
        <dbReference type="PROSITE-ProRule" id="PRU00023"/>
    </source>
</evidence>
<dbReference type="InterPro" id="IPR056884">
    <property type="entry name" value="NPHP3-like_N"/>
</dbReference>
<keyword evidence="2 3" id="KW-0040">ANK repeat</keyword>
<dbReference type="SUPFAM" id="SSF48403">
    <property type="entry name" value="Ankyrin repeat"/>
    <property type="match status" value="2"/>
</dbReference>
<gene>
    <name evidence="6" type="ORF">C8A01DRAFT_46325</name>
</gene>
<dbReference type="Proteomes" id="UP001303115">
    <property type="component" value="Unassembled WGS sequence"/>
</dbReference>